<dbReference type="AlphaFoldDB" id="A0A1C7MJC6"/>
<evidence type="ECO:0000256" key="2">
    <source>
        <dbReference type="ARBA" id="ARBA00022750"/>
    </source>
</evidence>
<dbReference type="InterPro" id="IPR001461">
    <property type="entry name" value="Aspartic_peptidase_A1"/>
</dbReference>
<keyword evidence="5" id="KW-1185">Reference proteome</keyword>
<dbReference type="InterPro" id="IPR034164">
    <property type="entry name" value="Pepsin-like_dom"/>
</dbReference>
<dbReference type="GO" id="GO:0006508">
    <property type="term" value="P:proteolysis"/>
    <property type="evidence" value="ECO:0007669"/>
    <property type="project" value="InterPro"/>
</dbReference>
<evidence type="ECO:0000313" key="5">
    <source>
        <dbReference type="Proteomes" id="UP000092993"/>
    </source>
</evidence>
<proteinExistence type="inferred from homology"/>
<dbReference type="PROSITE" id="PS00141">
    <property type="entry name" value="ASP_PROTEASE"/>
    <property type="match status" value="1"/>
</dbReference>
<dbReference type="Gene3D" id="2.40.70.10">
    <property type="entry name" value="Acid Proteases"/>
    <property type="match status" value="2"/>
</dbReference>
<evidence type="ECO:0000313" key="4">
    <source>
        <dbReference type="EMBL" id="OBZ76476.1"/>
    </source>
</evidence>
<comment type="similarity">
    <text evidence="1">Belongs to the peptidase A1 family.</text>
</comment>
<dbReference type="PANTHER" id="PTHR47966:SF51">
    <property type="entry name" value="BETA-SITE APP-CLEAVING ENZYME, ISOFORM A-RELATED"/>
    <property type="match status" value="1"/>
</dbReference>
<comment type="caution">
    <text evidence="4">The sequence shown here is derived from an EMBL/GenBank/DDBJ whole genome shotgun (WGS) entry which is preliminary data.</text>
</comment>
<keyword evidence="2" id="KW-0645">Protease</keyword>
<accession>A0A1C7MJC6</accession>
<dbReference type="Proteomes" id="UP000092993">
    <property type="component" value="Unassembled WGS sequence"/>
</dbReference>
<keyword evidence="2" id="KW-0378">Hydrolase</keyword>
<protein>
    <submittedName>
        <fullName evidence="4">Polyporopepsin</fullName>
    </submittedName>
</protein>
<dbReference type="InterPro" id="IPR033121">
    <property type="entry name" value="PEPTIDASE_A1"/>
</dbReference>
<sequence length="368" mass="40170">MPITSTAPANSFAGIDQAITCGAVRTVIIHSTAVFAIQFPLQGFDIQYSFKCPARYQSATGAVADSNTGLLTITPAQFANLQSLFFYIGDVTYELTPERATLARALNTAIKWHGGQHIPHPTVEFYSWIYMSRDKLIYIVSDGAPGIFAIVEKRLFVYYRRTLRGRSPDINERLDTHTAHRVLPGVLSLSPICSPYSRSRSFRRRDGEFARYPRTSCYPTVRAAAQLHRHVEPPPDRQARAKALKLRAQANLGKFQHRAIFDVPATNQAVQYVANVGVGTPPTQYSLLIDTGSSNTWVGAGQAFVETNSTVNTGQLVEVVYGSGFVIGEEFTDTVTLADGFAIEGQSIGAAIESEGFDGLDGIIGQAL</sequence>
<dbReference type="CDD" id="cd05471">
    <property type="entry name" value="pepsin_like"/>
    <property type="match status" value="1"/>
</dbReference>
<dbReference type="PROSITE" id="PS51767">
    <property type="entry name" value="PEPTIDASE_A1"/>
    <property type="match status" value="1"/>
</dbReference>
<dbReference type="InterPro" id="IPR001969">
    <property type="entry name" value="Aspartic_peptidase_AS"/>
</dbReference>
<feature type="domain" description="Peptidase A1" evidence="3">
    <location>
        <begin position="272"/>
        <end position="368"/>
    </location>
</feature>
<gene>
    <name evidence="4" type="primary">CARP_6</name>
    <name evidence="4" type="ORF">A0H81_02998</name>
</gene>
<name>A0A1C7MJC6_GRIFR</name>
<dbReference type="SUPFAM" id="SSF50630">
    <property type="entry name" value="Acid proteases"/>
    <property type="match status" value="1"/>
</dbReference>
<dbReference type="STRING" id="5627.A0A1C7MJC6"/>
<dbReference type="InterPro" id="IPR021109">
    <property type="entry name" value="Peptidase_aspartic_dom_sf"/>
</dbReference>
<organism evidence="4 5">
    <name type="scientific">Grifola frondosa</name>
    <name type="common">Maitake</name>
    <name type="synonym">Polyporus frondosus</name>
    <dbReference type="NCBI Taxonomy" id="5627"/>
    <lineage>
        <taxon>Eukaryota</taxon>
        <taxon>Fungi</taxon>
        <taxon>Dikarya</taxon>
        <taxon>Basidiomycota</taxon>
        <taxon>Agaricomycotina</taxon>
        <taxon>Agaricomycetes</taxon>
        <taxon>Polyporales</taxon>
        <taxon>Grifolaceae</taxon>
        <taxon>Grifola</taxon>
    </lineage>
</organism>
<keyword evidence="2" id="KW-0064">Aspartyl protease</keyword>
<dbReference type="Pfam" id="PF00026">
    <property type="entry name" value="Asp"/>
    <property type="match status" value="1"/>
</dbReference>
<evidence type="ECO:0000256" key="1">
    <source>
        <dbReference type="ARBA" id="ARBA00007447"/>
    </source>
</evidence>
<dbReference type="EMBL" id="LUGG01000003">
    <property type="protein sequence ID" value="OBZ76476.1"/>
    <property type="molecule type" value="Genomic_DNA"/>
</dbReference>
<reference evidence="4 5" key="1">
    <citation type="submission" date="2016-03" db="EMBL/GenBank/DDBJ databases">
        <title>Whole genome sequencing of Grifola frondosa 9006-11.</title>
        <authorList>
            <person name="Min B."/>
            <person name="Park H."/>
            <person name="Kim J.-G."/>
            <person name="Cho H."/>
            <person name="Oh Y.-L."/>
            <person name="Kong W.-S."/>
            <person name="Choi I.-G."/>
        </authorList>
    </citation>
    <scope>NUCLEOTIDE SEQUENCE [LARGE SCALE GENOMIC DNA]</scope>
    <source>
        <strain evidence="4 5">9006-11</strain>
    </source>
</reference>
<evidence type="ECO:0000259" key="3">
    <source>
        <dbReference type="PROSITE" id="PS51767"/>
    </source>
</evidence>
<dbReference type="GO" id="GO:0004190">
    <property type="term" value="F:aspartic-type endopeptidase activity"/>
    <property type="evidence" value="ECO:0007669"/>
    <property type="project" value="UniProtKB-KW"/>
</dbReference>
<dbReference type="OrthoDB" id="660550at2759"/>
<dbReference type="PANTHER" id="PTHR47966">
    <property type="entry name" value="BETA-SITE APP-CLEAVING ENZYME, ISOFORM A-RELATED"/>
    <property type="match status" value="1"/>
</dbReference>